<organism evidence="1">
    <name type="scientific">Pithovirus LCPAC304</name>
    <dbReference type="NCBI Taxonomy" id="2506594"/>
    <lineage>
        <taxon>Viruses</taxon>
        <taxon>Pithoviruses</taxon>
    </lineage>
</organism>
<reference evidence="1" key="1">
    <citation type="journal article" date="2019" name="MBio">
        <title>Virus Genomes from Deep Sea Sediments Expand the Ocean Megavirome and Support Independent Origins of Viral Gigantism.</title>
        <authorList>
            <person name="Backstrom D."/>
            <person name="Yutin N."/>
            <person name="Jorgensen S.L."/>
            <person name="Dharamshi J."/>
            <person name="Homa F."/>
            <person name="Zaremba-Niedwiedzka K."/>
            <person name="Spang A."/>
            <person name="Wolf Y.I."/>
            <person name="Koonin E.V."/>
            <person name="Ettema T.J."/>
        </authorList>
    </citation>
    <scope>NUCLEOTIDE SEQUENCE</scope>
</reference>
<name>A0A481Z8T1_9VIRU</name>
<dbReference type="EMBL" id="MK500574">
    <property type="protein sequence ID" value="QBK92323.1"/>
    <property type="molecule type" value="Genomic_DNA"/>
</dbReference>
<protein>
    <submittedName>
        <fullName evidence="1">Uncharacterized protein</fullName>
    </submittedName>
</protein>
<gene>
    <name evidence="1" type="ORF">LCPAC304_06700</name>
</gene>
<accession>A0A481Z8T1</accession>
<evidence type="ECO:0000313" key="1">
    <source>
        <dbReference type="EMBL" id="QBK92323.1"/>
    </source>
</evidence>
<sequence length="170" mass="20387">MTLTKLTIVYGIACSDEDLVDLLKRRDSEKFEKYQALVDINCLLKLGKEEEWEERSDEYYDLRWDLVNEVIEVEGTTFQIYHFPHDVEDSNAKVRAESWVVGLWVEKISLDTGFWKVQSGERQWVESTRNWKVESRERRWDHLDHRFRKYIRMNAEPKKYAIPNDCACCS</sequence>
<proteinExistence type="predicted"/>